<protein>
    <submittedName>
        <fullName evidence="1">Uncharacterized protein</fullName>
    </submittedName>
</protein>
<accession>A0A9P4QV63</accession>
<sequence>MAHDNIYVNFGEINSMSALQWPVEHYLPGLVPEINASGGQVDAWSLAEEIYYDVHDKGLRLSHRTISTALKDFFKIFQREDAFEHPNMAMYNKLLQGLQYDQFSRFYNNNKGLMTFRNHFLVFAYTIALTQSHRLASDLARFFLSNAPYISTSERTTHLKAWAIALLQLADLIPEATLQESLSYLHPPHRTKYIPRGRRPHRPLLELHPRAYTQPPAPQRLIAYAPAVRSPSMDYALAPAHHAAAAAEDVEVLNANQQVQQMQIEDQQGQIEDLRMAMMRY</sequence>
<reference evidence="1" key="1">
    <citation type="journal article" date="2020" name="Stud. Mycol.">
        <title>101 Dothideomycetes genomes: a test case for predicting lifestyles and emergence of pathogens.</title>
        <authorList>
            <person name="Haridas S."/>
            <person name="Albert R."/>
            <person name="Binder M."/>
            <person name="Bloem J."/>
            <person name="Labutti K."/>
            <person name="Salamov A."/>
            <person name="Andreopoulos B."/>
            <person name="Baker S."/>
            <person name="Barry K."/>
            <person name="Bills G."/>
            <person name="Bluhm B."/>
            <person name="Cannon C."/>
            <person name="Castanera R."/>
            <person name="Culley D."/>
            <person name="Daum C."/>
            <person name="Ezra D."/>
            <person name="Gonzalez J."/>
            <person name="Henrissat B."/>
            <person name="Kuo A."/>
            <person name="Liang C."/>
            <person name="Lipzen A."/>
            <person name="Lutzoni F."/>
            <person name="Magnuson J."/>
            <person name="Mondo S."/>
            <person name="Nolan M."/>
            <person name="Ohm R."/>
            <person name="Pangilinan J."/>
            <person name="Park H.-J."/>
            <person name="Ramirez L."/>
            <person name="Alfaro M."/>
            <person name="Sun H."/>
            <person name="Tritt A."/>
            <person name="Yoshinaga Y."/>
            <person name="Zwiers L.-H."/>
            <person name="Turgeon B."/>
            <person name="Goodwin S."/>
            <person name="Spatafora J."/>
            <person name="Crous P."/>
            <person name="Grigoriev I."/>
        </authorList>
    </citation>
    <scope>NUCLEOTIDE SEQUENCE</scope>
    <source>
        <strain evidence="1">CBS 125425</strain>
    </source>
</reference>
<proteinExistence type="predicted"/>
<name>A0A9P4QV63_9PLEO</name>
<gene>
    <name evidence="1" type="ORF">EJ04DRAFT_566772</name>
</gene>
<dbReference type="Proteomes" id="UP000799444">
    <property type="component" value="Unassembled WGS sequence"/>
</dbReference>
<comment type="caution">
    <text evidence="1">The sequence shown here is derived from an EMBL/GenBank/DDBJ whole genome shotgun (WGS) entry which is preliminary data.</text>
</comment>
<evidence type="ECO:0000313" key="2">
    <source>
        <dbReference type="Proteomes" id="UP000799444"/>
    </source>
</evidence>
<organism evidence="1 2">
    <name type="scientific">Polyplosphaeria fusca</name>
    <dbReference type="NCBI Taxonomy" id="682080"/>
    <lineage>
        <taxon>Eukaryota</taxon>
        <taxon>Fungi</taxon>
        <taxon>Dikarya</taxon>
        <taxon>Ascomycota</taxon>
        <taxon>Pezizomycotina</taxon>
        <taxon>Dothideomycetes</taxon>
        <taxon>Pleosporomycetidae</taxon>
        <taxon>Pleosporales</taxon>
        <taxon>Tetraplosphaeriaceae</taxon>
        <taxon>Polyplosphaeria</taxon>
    </lineage>
</organism>
<dbReference type="EMBL" id="ML996194">
    <property type="protein sequence ID" value="KAF2731496.1"/>
    <property type="molecule type" value="Genomic_DNA"/>
</dbReference>
<evidence type="ECO:0000313" key="1">
    <source>
        <dbReference type="EMBL" id="KAF2731496.1"/>
    </source>
</evidence>
<keyword evidence="2" id="KW-1185">Reference proteome</keyword>
<dbReference type="AlphaFoldDB" id="A0A9P4QV63"/>